<reference evidence="2" key="1">
    <citation type="journal article" date="2018" name="Nat. Plants">
        <title>Whole-genome landscape of Medicago truncatula symbiotic genes.</title>
        <authorList>
            <person name="Pecrix Y."/>
            <person name="Staton S.E."/>
            <person name="Sallet E."/>
            <person name="Lelandais-Briere C."/>
            <person name="Moreau S."/>
            <person name="Carrere S."/>
            <person name="Blein T."/>
            <person name="Jardinaud M.F."/>
            <person name="Latrasse D."/>
            <person name="Zouine M."/>
            <person name="Zahm M."/>
            <person name="Kreplak J."/>
            <person name="Mayjonade B."/>
            <person name="Satge C."/>
            <person name="Perez M."/>
            <person name="Cauet S."/>
            <person name="Marande W."/>
            <person name="Chantry-Darmon C."/>
            <person name="Lopez-Roques C."/>
            <person name="Bouchez O."/>
            <person name="Berard A."/>
            <person name="Debelle F."/>
            <person name="Munos S."/>
            <person name="Bendahmane A."/>
            <person name="Berges H."/>
            <person name="Niebel A."/>
            <person name="Buitink J."/>
            <person name="Frugier F."/>
            <person name="Benhamed M."/>
            <person name="Crespi M."/>
            <person name="Gouzy J."/>
            <person name="Gamas P."/>
        </authorList>
    </citation>
    <scope>NUCLEOTIDE SEQUENCE [LARGE SCALE GENOMIC DNA]</scope>
    <source>
        <strain evidence="2">cv. Jemalong A17</strain>
    </source>
</reference>
<dbReference type="Proteomes" id="UP000265566">
    <property type="component" value="Chromosome 4"/>
</dbReference>
<dbReference type="AlphaFoldDB" id="A0A396IK77"/>
<dbReference type="EMBL" id="PSQE01000004">
    <property type="protein sequence ID" value="RHN64235.1"/>
    <property type="molecule type" value="Genomic_DNA"/>
</dbReference>
<gene>
    <name evidence="1" type="ORF">MtrunA17_Chr4g0066891</name>
</gene>
<dbReference type="Gramene" id="rna27027">
    <property type="protein sequence ID" value="RHN64235.1"/>
    <property type="gene ID" value="gene27027"/>
</dbReference>
<evidence type="ECO:0000313" key="2">
    <source>
        <dbReference type="Proteomes" id="UP000265566"/>
    </source>
</evidence>
<accession>A0A396IK77</accession>
<sequence length="157" mass="17763">MSSSFCGKFQISLSLINFHSSTSNFKNRELPNVLRAKGSPPHFCTISFPISTNSGYFFSSSSLKAHLTNTDKESSRERPSKMYDVLVPIILAIEWLRVVTKTLLSSAPTCIKYFNSTHLTRSSFHTSSKTSKNFLPAITFLRRFCSCSKSRFVKLSW</sequence>
<comment type="caution">
    <text evidence="1">The sequence shown here is derived from an EMBL/GenBank/DDBJ whole genome shotgun (WGS) entry which is preliminary data.</text>
</comment>
<name>A0A396IK77_MEDTR</name>
<proteinExistence type="predicted"/>
<protein>
    <submittedName>
        <fullName evidence="1">Uncharacterized protein</fullName>
    </submittedName>
</protein>
<evidence type="ECO:0000313" key="1">
    <source>
        <dbReference type="EMBL" id="RHN64235.1"/>
    </source>
</evidence>
<organism evidence="1 2">
    <name type="scientific">Medicago truncatula</name>
    <name type="common">Barrel medic</name>
    <name type="synonym">Medicago tribuloides</name>
    <dbReference type="NCBI Taxonomy" id="3880"/>
    <lineage>
        <taxon>Eukaryota</taxon>
        <taxon>Viridiplantae</taxon>
        <taxon>Streptophyta</taxon>
        <taxon>Embryophyta</taxon>
        <taxon>Tracheophyta</taxon>
        <taxon>Spermatophyta</taxon>
        <taxon>Magnoliopsida</taxon>
        <taxon>eudicotyledons</taxon>
        <taxon>Gunneridae</taxon>
        <taxon>Pentapetalae</taxon>
        <taxon>rosids</taxon>
        <taxon>fabids</taxon>
        <taxon>Fabales</taxon>
        <taxon>Fabaceae</taxon>
        <taxon>Papilionoideae</taxon>
        <taxon>50 kb inversion clade</taxon>
        <taxon>NPAAA clade</taxon>
        <taxon>Hologalegina</taxon>
        <taxon>IRL clade</taxon>
        <taxon>Trifolieae</taxon>
        <taxon>Medicago</taxon>
    </lineage>
</organism>